<keyword evidence="2" id="KW-0472">Membrane</keyword>
<evidence type="ECO:0000256" key="1">
    <source>
        <dbReference type="SAM" id="MobiDB-lite"/>
    </source>
</evidence>
<feature type="transmembrane region" description="Helical" evidence="2">
    <location>
        <begin position="198"/>
        <end position="220"/>
    </location>
</feature>
<feature type="region of interest" description="Disordered" evidence="1">
    <location>
        <begin position="553"/>
        <end position="588"/>
    </location>
</feature>
<feature type="transmembrane region" description="Helical" evidence="2">
    <location>
        <begin position="156"/>
        <end position="177"/>
    </location>
</feature>
<reference evidence="3 4" key="1">
    <citation type="submission" date="2020-08" db="EMBL/GenBank/DDBJ databases">
        <title>Genomic Encyclopedia of Type Strains, Phase IV (KMG-IV): sequencing the most valuable type-strain genomes for metagenomic binning, comparative biology and taxonomic classification.</title>
        <authorList>
            <person name="Goeker M."/>
        </authorList>
    </citation>
    <scope>NUCLEOTIDE SEQUENCE [LARGE SCALE GENOMIC DNA]</scope>
    <source>
        <strain evidence="3 4">DSM 16268</strain>
    </source>
</reference>
<feature type="transmembrane region" description="Helical" evidence="2">
    <location>
        <begin position="268"/>
        <end position="289"/>
    </location>
</feature>
<feature type="transmembrane region" description="Helical" evidence="2">
    <location>
        <begin position="26"/>
        <end position="44"/>
    </location>
</feature>
<protein>
    <recommendedName>
        <fullName evidence="5">Glycosyltransferase RgtA/B/C/D-like domain-containing protein</fullName>
    </recommendedName>
</protein>
<feature type="transmembrane region" description="Helical" evidence="2">
    <location>
        <begin position="132"/>
        <end position="150"/>
    </location>
</feature>
<keyword evidence="4" id="KW-1185">Reference proteome</keyword>
<keyword evidence="2" id="KW-1133">Transmembrane helix</keyword>
<feature type="transmembrane region" description="Helical" evidence="2">
    <location>
        <begin position="328"/>
        <end position="347"/>
    </location>
</feature>
<proteinExistence type="predicted"/>
<feature type="region of interest" description="Disordered" evidence="1">
    <location>
        <begin position="1"/>
        <end position="21"/>
    </location>
</feature>
<dbReference type="Proteomes" id="UP000523821">
    <property type="component" value="Unassembled WGS sequence"/>
</dbReference>
<dbReference type="EMBL" id="JACHOO010000006">
    <property type="protein sequence ID" value="MBB5753943.1"/>
    <property type="molecule type" value="Genomic_DNA"/>
</dbReference>
<keyword evidence="2" id="KW-0812">Transmembrane</keyword>
<feature type="transmembrane region" description="Helical" evidence="2">
    <location>
        <begin position="232"/>
        <end position="256"/>
    </location>
</feature>
<accession>A0A7W9FNJ3</accession>
<feature type="transmembrane region" description="Helical" evidence="2">
    <location>
        <begin position="295"/>
        <end position="316"/>
    </location>
</feature>
<gene>
    <name evidence="3" type="ORF">GGQ63_003018</name>
</gene>
<comment type="caution">
    <text evidence="3">The sequence shown here is derived from an EMBL/GenBank/DDBJ whole genome shotgun (WGS) entry which is preliminary data.</text>
</comment>
<name>A0A7W9FNJ3_9HYPH</name>
<evidence type="ECO:0000313" key="4">
    <source>
        <dbReference type="Proteomes" id="UP000523821"/>
    </source>
</evidence>
<feature type="compositionally biased region" description="Pro residues" evidence="1">
    <location>
        <begin position="578"/>
        <end position="588"/>
    </location>
</feature>
<evidence type="ECO:0008006" key="5">
    <source>
        <dbReference type="Google" id="ProtNLM"/>
    </source>
</evidence>
<sequence>MTGGAGRGVRADGAPPDRTARQRDGLRRRALLVLLPIAALYGVAARRQSFDVFMEAEFLHIPFLQSLAEGRPSLPAVLTTFGEHLFPGTNLLLIPDYYLFGISGHYTTAVAALAVLAAAAILAVAVARLWRGGPVSLTLCIATLGAVLLSPVNAPMWGMALAAQWGVVLTVIAMGALAGRFGAGRMSLSPAALAPPAILLFLGGYAVGFIAAMLSGALLWGLNHRTWRRPAILAATLALSAALYVAIVSAAVPLFANAPRGGAAALPAMLDFGLVLGGASLLGTGFHALHPSFLAYRAAGLLLFALAALALGATVSRFRRGTAEPLDLFVLLLLVYALSTIAVVSVFRVANGPEGATGNWYVAHTKLLPAGLVIWLWQRLERPASRPVRAAWAGLALAAVLLFAAAGLRGDWIKAPYVRDWKAAIAGHALDLISRPPGPDSAERSETLLWPAEVSKPGVEFLYRAGLWRFRGHPVLVEGLTADGWLVAGRDVLIACPPGAPALEVAVTRPPGWPPARLRVTPRDGAPAELSVDGAAWTIPFAGPLAIARFSAQGDRAAPPVSPPGDPRALVARIGPPSCSPPPRTRAP</sequence>
<evidence type="ECO:0000313" key="3">
    <source>
        <dbReference type="EMBL" id="MBB5753943.1"/>
    </source>
</evidence>
<feature type="transmembrane region" description="Helical" evidence="2">
    <location>
        <begin position="359"/>
        <end position="378"/>
    </location>
</feature>
<organism evidence="3 4">
    <name type="scientific">Prosthecomicrobium pneumaticum</name>
    <dbReference type="NCBI Taxonomy" id="81895"/>
    <lineage>
        <taxon>Bacteria</taxon>
        <taxon>Pseudomonadati</taxon>
        <taxon>Pseudomonadota</taxon>
        <taxon>Alphaproteobacteria</taxon>
        <taxon>Hyphomicrobiales</taxon>
        <taxon>Kaistiaceae</taxon>
        <taxon>Prosthecomicrobium</taxon>
    </lineage>
</organism>
<dbReference type="AlphaFoldDB" id="A0A7W9FNJ3"/>
<dbReference type="RefSeq" id="WP_183857203.1">
    <property type="nucleotide sequence ID" value="NZ_JACHOO010000006.1"/>
</dbReference>
<feature type="transmembrane region" description="Helical" evidence="2">
    <location>
        <begin position="390"/>
        <end position="408"/>
    </location>
</feature>
<evidence type="ECO:0000256" key="2">
    <source>
        <dbReference type="SAM" id="Phobius"/>
    </source>
</evidence>
<feature type="transmembrane region" description="Helical" evidence="2">
    <location>
        <begin position="97"/>
        <end position="125"/>
    </location>
</feature>